<dbReference type="RefSeq" id="WP_330799781.1">
    <property type="nucleotide sequence ID" value="NZ_JAZEWV010000039.1"/>
</dbReference>
<sequence>MLTNDYVPGAPDWIDLGSRDTAAAAAYYKELFGWEFVSAGPDAGGYGLFQLAGQTVAALGPLQDDNAKPGWTVYFETADAEATGKAVEQAGGSVRFPPMDVFDQGRLAGYTDPGGAEFAVWQPGTNKGLDRVGAGGLCWTELYTTDAEQAKTFYTTVFGWDTEGMPLPGDSGTYTVVSRAGGGQEGSHGGIMQLGADMLPDGVGYWQPYFAVADCDAVAAKAAAHGGSTVMPPTDMAGVGRIALFKDPEGAYFALLTPEESMA</sequence>
<dbReference type="CDD" id="cd07247">
    <property type="entry name" value="SgaA_N_like"/>
    <property type="match status" value="2"/>
</dbReference>
<dbReference type="SUPFAM" id="SSF54593">
    <property type="entry name" value="Glyoxalase/Bleomycin resistance protein/Dihydroxybiphenyl dioxygenase"/>
    <property type="match status" value="2"/>
</dbReference>
<feature type="domain" description="VOC" evidence="1">
    <location>
        <begin position="136"/>
        <end position="258"/>
    </location>
</feature>
<dbReference type="Pfam" id="PF00903">
    <property type="entry name" value="Glyoxalase"/>
    <property type="match status" value="2"/>
</dbReference>
<evidence type="ECO:0000313" key="2">
    <source>
        <dbReference type="EMBL" id="MEE4546076.1"/>
    </source>
</evidence>
<keyword evidence="3" id="KW-1185">Reference proteome</keyword>
<dbReference type="InterPro" id="IPR004360">
    <property type="entry name" value="Glyas_Fos-R_dOase_dom"/>
</dbReference>
<dbReference type="PROSITE" id="PS51819">
    <property type="entry name" value="VOC"/>
    <property type="match status" value="2"/>
</dbReference>
<accession>A0ABU7PJR1</accession>
<protein>
    <submittedName>
        <fullName evidence="2">VOC family protein</fullName>
    </submittedName>
</protein>
<dbReference type="InterPro" id="IPR052164">
    <property type="entry name" value="Anthracycline_SecMetBiosynth"/>
</dbReference>
<dbReference type="InterPro" id="IPR029068">
    <property type="entry name" value="Glyas_Bleomycin-R_OHBP_Dase"/>
</dbReference>
<evidence type="ECO:0000313" key="3">
    <source>
        <dbReference type="Proteomes" id="UP001344658"/>
    </source>
</evidence>
<dbReference type="EMBL" id="JAZEWV010000039">
    <property type="protein sequence ID" value="MEE4546076.1"/>
    <property type="molecule type" value="Genomic_DNA"/>
</dbReference>
<dbReference type="Gene3D" id="3.10.180.10">
    <property type="entry name" value="2,3-Dihydroxybiphenyl 1,2-Dioxygenase, domain 1"/>
    <property type="match status" value="2"/>
</dbReference>
<proteinExistence type="predicted"/>
<dbReference type="InterPro" id="IPR037523">
    <property type="entry name" value="VOC_core"/>
</dbReference>
<gene>
    <name evidence="2" type="ORF">V2S66_29430</name>
</gene>
<dbReference type="PANTHER" id="PTHR33993">
    <property type="entry name" value="GLYOXALASE-RELATED"/>
    <property type="match status" value="1"/>
</dbReference>
<reference evidence="2 3" key="1">
    <citation type="submission" date="2023-12" db="EMBL/GenBank/DDBJ databases">
        <title>Streptomyces sp. V4-01.</title>
        <authorList>
            <person name="Somphong A."/>
            <person name="Phongsopitanun W."/>
        </authorList>
    </citation>
    <scope>NUCLEOTIDE SEQUENCE [LARGE SCALE GENOMIC DNA]</scope>
    <source>
        <strain evidence="2 3">V4-01</strain>
    </source>
</reference>
<organism evidence="2 3">
    <name type="scientific">Actinacidiphila polyblastidii</name>
    <dbReference type="NCBI Taxonomy" id="3110430"/>
    <lineage>
        <taxon>Bacteria</taxon>
        <taxon>Bacillati</taxon>
        <taxon>Actinomycetota</taxon>
        <taxon>Actinomycetes</taxon>
        <taxon>Kitasatosporales</taxon>
        <taxon>Streptomycetaceae</taxon>
        <taxon>Actinacidiphila</taxon>
    </lineage>
</organism>
<name>A0ABU7PJR1_9ACTN</name>
<dbReference type="Proteomes" id="UP001344658">
    <property type="component" value="Unassembled WGS sequence"/>
</dbReference>
<evidence type="ECO:0000259" key="1">
    <source>
        <dbReference type="PROSITE" id="PS51819"/>
    </source>
</evidence>
<feature type="domain" description="VOC" evidence="1">
    <location>
        <begin position="10"/>
        <end position="123"/>
    </location>
</feature>
<comment type="caution">
    <text evidence="2">The sequence shown here is derived from an EMBL/GenBank/DDBJ whole genome shotgun (WGS) entry which is preliminary data.</text>
</comment>
<dbReference type="PANTHER" id="PTHR33993:SF10">
    <property type="entry name" value="CONSERVED PROTEIN"/>
    <property type="match status" value="1"/>
</dbReference>